<protein>
    <recommendedName>
        <fullName evidence="5">Malonyl-[acyl-carrier protein] O-methyltransferase</fullName>
        <shortName evidence="5">Malonyl-ACP O-methyltransferase</shortName>
        <ecNumber evidence="5">2.1.1.197</ecNumber>
    </recommendedName>
    <alternativeName>
        <fullName evidence="5">Biotin synthesis protein BioC</fullName>
    </alternativeName>
</protein>
<proteinExistence type="inferred from homology"/>
<keyword evidence="3 5" id="KW-0949">S-adenosyl-L-methionine</keyword>
<keyword evidence="8" id="KW-1185">Reference proteome</keyword>
<evidence type="ECO:0000256" key="3">
    <source>
        <dbReference type="ARBA" id="ARBA00022691"/>
    </source>
</evidence>
<keyword evidence="1 5" id="KW-0489">Methyltransferase</keyword>
<dbReference type="InterPro" id="IPR029063">
    <property type="entry name" value="SAM-dependent_MTases_sf"/>
</dbReference>
<dbReference type="EMBL" id="FPAA01000001">
    <property type="protein sequence ID" value="SFS31028.1"/>
    <property type="molecule type" value="Genomic_DNA"/>
</dbReference>
<keyword evidence="4 5" id="KW-0093">Biotin biosynthesis</keyword>
<comment type="function">
    <text evidence="5">Converts the free carboxyl group of a malonyl-thioester to its methyl ester by transfer of a methyl group from S-adenosyl-L-methionine (SAM). It allows to synthesize pimeloyl-ACP via the fatty acid synthetic pathway.</text>
</comment>
<evidence type="ECO:0000256" key="5">
    <source>
        <dbReference type="HAMAP-Rule" id="MF_00835"/>
    </source>
</evidence>
<dbReference type="UniPathway" id="UPA00078"/>
<dbReference type="RefSeq" id="WP_091832246.1">
    <property type="nucleotide sequence ID" value="NZ_FPAA01000001.1"/>
</dbReference>
<dbReference type="SUPFAM" id="SSF53335">
    <property type="entry name" value="S-adenosyl-L-methionine-dependent methyltransferases"/>
    <property type="match status" value="1"/>
</dbReference>
<reference evidence="8" key="1">
    <citation type="submission" date="2016-10" db="EMBL/GenBank/DDBJ databases">
        <authorList>
            <person name="Varghese N."/>
            <person name="Submissions S."/>
        </authorList>
    </citation>
    <scope>NUCLEOTIDE SEQUENCE [LARGE SCALE GENOMIC DNA]</scope>
    <source>
        <strain evidence="8">DSM 45789</strain>
    </source>
</reference>
<evidence type="ECO:0000313" key="8">
    <source>
        <dbReference type="Proteomes" id="UP000198660"/>
    </source>
</evidence>
<keyword evidence="2 5" id="KW-0808">Transferase</keyword>
<evidence type="ECO:0000313" key="7">
    <source>
        <dbReference type="EMBL" id="SFS31028.1"/>
    </source>
</evidence>
<comment type="pathway">
    <text evidence="5">Cofactor biosynthesis; biotin biosynthesis.</text>
</comment>
<evidence type="ECO:0000256" key="4">
    <source>
        <dbReference type="ARBA" id="ARBA00022756"/>
    </source>
</evidence>
<dbReference type="Pfam" id="PF13649">
    <property type="entry name" value="Methyltransf_25"/>
    <property type="match status" value="1"/>
</dbReference>
<name>A0A1I6NT47_9BACL</name>
<gene>
    <name evidence="5" type="primary">bioC</name>
    <name evidence="7" type="ORF">SAMN05444972_10199</name>
</gene>
<dbReference type="CDD" id="cd02440">
    <property type="entry name" value="AdoMet_MTases"/>
    <property type="match status" value="1"/>
</dbReference>
<evidence type="ECO:0000256" key="1">
    <source>
        <dbReference type="ARBA" id="ARBA00022603"/>
    </source>
</evidence>
<dbReference type="GO" id="GO:0032259">
    <property type="term" value="P:methylation"/>
    <property type="evidence" value="ECO:0007669"/>
    <property type="project" value="UniProtKB-KW"/>
</dbReference>
<dbReference type="PANTHER" id="PTHR13090:SF1">
    <property type="entry name" value="ARGININE-HYDROXYLASE NDUFAF5, MITOCHONDRIAL"/>
    <property type="match status" value="1"/>
</dbReference>
<dbReference type="InterPro" id="IPR011814">
    <property type="entry name" value="BioC"/>
</dbReference>
<comment type="catalytic activity">
    <reaction evidence="5">
        <text>malonyl-[ACP] + S-adenosyl-L-methionine = malonyl-[ACP] methyl ester + S-adenosyl-L-homocysteine</text>
        <dbReference type="Rhea" id="RHEA:17105"/>
        <dbReference type="Rhea" id="RHEA-COMP:9623"/>
        <dbReference type="Rhea" id="RHEA-COMP:9954"/>
        <dbReference type="ChEBI" id="CHEBI:57856"/>
        <dbReference type="ChEBI" id="CHEBI:59789"/>
        <dbReference type="ChEBI" id="CHEBI:78449"/>
        <dbReference type="ChEBI" id="CHEBI:78845"/>
        <dbReference type="EC" id="2.1.1.197"/>
    </reaction>
</comment>
<dbReference type="GO" id="GO:0009102">
    <property type="term" value="P:biotin biosynthetic process"/>
    <property type="evidence" value="ECO:0007669"/>
    <property type="project" value="UniProtKB-UniRule"/>
</dbReference>
<dbReference type="EC" id="2.1.1.197" evidence="5"/>
<evidence type="ECO:0000256" key="2">
    <source>
        <dbReference type="ARBA" id="ARBA00022679"/>
    </source>
</evidence>
<dbReference type="GO" id="GO:0102130">
    <property type="term" value="F:malonyl-CoA methyltransferase activity"/>
    <property type="evidence" value="ECO:0007669"/>
    <property type="project" value="UniProtKB-EC"/>
</dbReference>
<dbReference type="Gene3D" id="3.40.50.150">
    <property type="entry name" value="Vaccinia Virus protein VP39"/>
    <property type="match status" value="1"/>
</dbReference>
<organism evidence="7 8">
    <name type="scientific">Marininema halotolerans</name>
    <dbReference type="NCBI Taxonomy" id="1155944"/>
    <lineage>
        <taxon>Bacteria</taxon>
        <taxon>Bacillati</taxon>
        <taxon>Bacillota</taxon>
        <taxon>Bacilli</taxon>
        <taxon>Bacillales</taxon>
        <taxon>Thermoactinomycetaceae</taxon>
        <taxon>Marininema</taxon>
    </lineage>
</organism>
<dbReference type="Proteomes" id="UP000198660">
    <property type="component" value="Unassembled WGS sequence"/>
</dbReference>
<feature type="domain" description="Methyltransferase" evidence="6">
    <location>
        <begin position="47"/>
        <end position="139"/>
    </location>
</feature>
<dbReference type="NCBIfam" id="TIGR02072">
    <property type="entry name" value="BioC"/>
    <property type="match status" value="1"/>
</dbReference>
<dbReference type="OrthoDB" id="9760689at2"/>
<dbReference type="InterPro" id="IPR041698">
    <property type="entry name" value="Methyltransf_25"/>
</dbReference>
<dbReference type="GO" id="GO:0010340">
    <property type="term" value="F:carboxyl-O-methyltransferase activity"/>
    <property type="evidence" value="ECO:0007669"/>
    <property type="project" value="UniProtKB-UniRule"/>
</dbReference>
<dbReference type="InterPro" id="IPR050602">
    <property type="entry name" value="Malonyl-ACP_OMT"/>
</dbReference>
<dbReference type="AlphaFoldDB" id="A0A1I6NT47"/>
<accession>A0A1I6NT47</accession>
<comment type="similarity">
    <text evidence="5">Belongs to the methyltransferase superfamily.</text>
</comment>
<dbReference type="HAMAP" id="MF_00835">
    <property type="entry name" value="BioC"/>
    <property type="match status" value="1"/>
</dbReference>
<sequence length="267" mass="30367">MGNNATVSQQFGRASLTYDQHANIQREMAMELMIRMDQLSIHHVNRILEIGCGTGYLTGQLLSSFPKASILAVDISQRMVNQAQTRWGDRVTFKVCDAEVVNWEKEGPFDLIVSNATVQWFSQPNQTFTKLVRGISPGGWLIASTFGPGTFKELHTLFREVEVERGLPIVRHGLELHGSEEWQQRMEQAAFTSVQSNAYNYPFYYKNAREFVRAIRGMGATHSEFNHSSIMAGRLLSEVLKRYDCRYSITDGVSATFEAVWMWGQRV</sequence>
<evidence type="ECO:0000259" key="6">
    <source>
        <dbReference type="Pfam" id="PF13649"/>
    </source>
</evidence>
<dbReference type="PANTHER" id="PTHR13090">
    <property type="entry name" value="ARGININE-HYDROXYLASE NDUFAF5, MITOCHONDRIAL"/>
    <property type="match status" value="1"/>
</dbReference>